<evidence type="ECO:0000313" key="3">
    <source>
        <dbReference type="Proteomes" id="UP000194161"/>
    </source>
</evidence>
<reference evidence="2 3" key="1">
    <citation type="submission" date="2017-05" db="EMBL/GenBank/DDBJ databases">
        <title>Complete and WGS of Bordetella genogroups.</title>
        <authorList>
            <person name="Spilker T."/>
            <person name="LiPuma J."/>
        </authorList>
    </citation>
    <scope>NUCLEOTIDE SEQUENCE [LARGE SCALE GENOMIC DNA]</scope>
    <source>
        <strain evidence="2 3">AU7206</strain>
    </source>
</reference>
<accession>A0A1W6ZGF9</accession>
<dbReference type="STRING" id="463040.CAL15_19655"/>
<organism evidence="2 3">
    <name type="scientific">Bordetella genomosp. 13</name>
    <dbReference type="NCBI Taxonomy" id="463040"/>
    <lineage>
        <taxon>Bacteria</taxon>
        <taxon>Pseudomonadati</taxon>
        <taxon>Pseudomonadota</taxon>
        <taxon>Betaproteobacteria</taxon>
        <taxon>Burkholderiales</taxon>
        <taxon>Alcaligenaceae</taxon>
        <taxon>Bordetella</taxon>
    </lineage>
</organism>
<gene>
    <name evidence="2" type="ORF">CAL15_19655</name>
</gene>
<dbReference type="PANTHER" id="PTHR42928:SF5">
    <property type="entry name" value="BLR1237 PROTEIN"/>
    <property type="match status" value="1"/>
</dbReference>
<evidence type="ECO:0008006" key="4">
    <source>
        <dbReference type="Google" id="ProtNLM"/>
    </source>
</evidence>
<dbReference type="EMBL" id="CP021111">
    <property type="protein sequence ID" value="ARP96391.1"/>
    <property type="molecule type" value="Genomic_DNA"/>
</dbReference>
<evidence type="ECO:0000256" key="1">
    <source>
        <dbReference type="ARBA" id="ARBA00006987"/>
    </source>
</evidence>
<dbReference type="KEGG" id="bgm:CAL15_19655"/>
<dbReference type="AlphaFoldDB" id="A0A1W6ZGF9"/>
<sequence length="389" mass="40840">MTTGASRPAHASSSAGFQSGNLAFAGRPVSGRRGVPYFRPNATRQARDPGMVRGIEGGANMKITSSKVGTAWLRAMTGVLAACTVASAAAAYPDRPVRVIVPFTPGATLDLMTRAVAEQLSTELHQPVVVENRPGASGIIGADATAKAAPDGYVYMMAPFSVLAVNASLHKNLPYDNLKDFAPVALVATAPHVLLSSTEAPFKTLGEFIAYAKANPGKVSYASAGAGSSAHLATEVLRYQTGVEITHIPYKGTAPAYTDLVPGRVWLMVDGVGAAVSRIQSGQVRALGVTSTKRVPVLPDVPTLSESGAPGYDVTPWYGLVAPRGTPDSVIDTMNRAVLSALKSDALRKRFVELGLEPSPSTPAEFGQYLKSETDKWRQVVRDAHVTVD</sequence>
<name>A0A1W6ZGF9_9BORD</name>
<dbReference type="Gene3D" id="3.40.190.150">
    <property type="entry name" value="Bordetella uptake gene, domain 1"/>
    <property type="match status" value="1"/>
</dbReference>
<dbReference type="CDD" id="cd13578">
    <property type="entry name" value="PBP2_Bug27"/>
    <property type="match status" value="1"/>
</dbReference>
<keyword evidence="3" id="KW-1185">Reference proteome</keyword>
<dbReference type="SUPFAM" id="SSF53850">
    <property type="entry name" value="Periplasmic binding protein-like II"/>
    <property type="match status" value="1"/>
</dbReference>
<dbReference type="InterPro" id="IPR042100">
    <property type="entry name" value="Bug_dom1"/>
</dbReference>
<protein>
    <recommendedName>
        <fullName evidence="4">Tripartite tricarboxylate transporter substrate binding protein</fullName>
    </recommendedName>
</protein>
<proteinExistence type="inferred from homology"/>
<evidence type="ECO:0000313" key="2">
    <source>
        <dbReference type="EMBL" id="ARP96391.1"/>
    </source>
</evidence>
<dbReference type="PANTHER" id="PTHR42928">
    <property type="entry name" value="TRICARBOXYLATE-BINDING PROTEIN"/>
    <property type="match status" value="1"/>
</dbReference>
<dbReference type="Gene3D" id="3.40.190.10">
    <property type="entry name" value="Periplasmic binding protein-like II"/>
    <property type="match status" value="1"/>
</dbReference>
<dbReference type="Proteomes" id="UP000194161">
    <property type="component" value="Chromosome"/>
</dbReference>
<dbReference type="Pfam" id="PF03401">
    <property type="entry name" value="TctC"/>
    <property type="match status" value="1"/>
</dbReference>
<comment type="similarity">
    <text evidence="1">Belongs to the UPF0065 (bug) family.</text>
</comment>
<dbReference type="InterPro" id="IPR005064">
    <property type="entry name" value="BUG"/>
</dbReference>